<dbReference type="Gramene" id="TuG1812G0700005694.01.T01">
    <property type="protein sequence ID" value="TuG1812G0700005694.01.T01"/>
    <property type="gene ID" value="TuG1812G0700005694.01"/>
</dbReference>
<reference evidence="6" key="3">
    <citation type="submission" date="2022-06" db="UniProtKB">
        <authorList>
            <consortium name="EnsemblPlants"/>
        </authorList>
    </citation>
    <scope>IDENTIFICATION</scope>
</reference>
<evidence type="ECO:0000256" key="2">
    <source>
        <dbReference type="ARBA" id="ARBA00022771"/>
    </source>
</evidence>
<evidence type="ECO:0000256" key="3">
    <source>
        <dbReference type="ARBA" id="ARBA00022833"/>
    </source>
</evidence>
<name>A0A8R7RAC8_TRIUA</name>
<dbReference type="PROSITE" id="PS50966">
    <property type="entry name" value="ZF_SWIM"/>
    <property type="match status" value="1"/>
</dbReference>
<dbReference type="KEGG" id="tua:125522214"/>
<protein>
    <recommendedName>
        <fullName evidence="5">SWIM-type domain-containing protein</fullName>
    </recommendedName>
</protein>
<reference evidence="6" key="2">
    <citation type="submission" date="2018-03" db="EMBL/GenBank/DDBJ databases">
        <title>The Triticum urartu genome reveals the dynamic nature of wheat genome evolution.</title>
        <authorList>
            <person name="Ling H."/>
            <person name="Ma B."/>
            <person name="Shi X."/>
            <person name="Liu H."/>
            <person name="Dong L."/>
            <person name="Sun H."/>
            <person name="Cao Y."/>
            <person name="Gao Q."/>
            <person name="Zheng S."/>
            <person name="Li Y."/>
            <person name="Yu Y."/>
            <person name="Du H."/>
            <person name="Qi M."/>
            <person name="Li Y."/>
            <person name="Yu H."/>
            <person name="Cui Y."/>
            <person name="Wang N."/>
            <person name="Chen C."/>
            <person name="Wu H."/>
            <person name="Zhao Y."/>
            <person name="Zhang J."/>
            <person name="Li Y."/>
            <person name="Zhou W."/>
            <person name="Zhang B."/>
            <person name="Hu W."/>
            <person name="Eijk M."/>
            <person name="Tang J."/>
            <person name="Witsenboer H."/>
            <person name="Zhao S."/>
            <person name="Li Z."/>
            <person name="Zhang A."/>
            <person name="Wang D."/>
            <person name="Liang C."/>
        </authorList>
    </citation>
    <scope>NUCLEOTIDE SEQUENCE [LARGE SCALE GENOMIC DNA]</scope>
    <source>
        <strain evidence="6">cv. G1812</strain>
    </source>
</reference>
<evidence type="ECO:0000256" key="1">
    <source>
        <dbReference type="ARBA" id="ARBA00022723"/>
    </source>
</evidence>
<gene>
    <name evidence="6" type="primary">LOC125525192</name>
</gene>
<feature type="domain" description="SWIM-type" evidence="5">
    <location>
        <begin position="117"/>
        <end position="153"/>
    </location>
</feature>
<dbReference type="KEGG" id="tua:125525192"/>
<keyword evidence="7" id="KW-1185">Reference proteome</keyword>
<keyword evidence="1" id="KW-0479">Metal-binding</keyword>
<dbReference type="GeneID" id="125525192"/>
<dbReference type="PANTHER" id="PTHR47482">
    <property type="entry name" value="OS11G0632001 PROTEIN"/>
    <property type="match status" value="1"/>
</dbReference>
<dbReference type="InterPro" id="IPR007527">
    <property type="entry name" value="Znf_SWIM"/>
</dbReference>
<dbReference type="EnsemblPlants" id="TuG1812G0700005694.01.T01">
    <property type="protein sequence ID" value="TuG1812G0700005694.01.T01"/>
    <property type="gene ID" value="TuG1812G0700005694.01"/>
</dbReference>
<reference evidence="7" key="1">
    <citation type="journal article" date="2013" name="Nature">
        <title>Draft genome of the wheat A-genome progenitor Triticum urartu.</title>
        <authorList>
            <person name="Ling H.Q."/>
            <person name="Zhao S."/>
            <person name="Liu D."/>
            <person name="Wang J."/>
            <person name="Sun H."/>
            <person name="Zhang C."/>
            <person name="Fan H."/>
            <person name="Li D."/>
            <person name="Dong L."/>
            <person name="Tao Y."/>
            <person name="Gao C."/>
            <person name="Wu H."/>
            <person name="Li Y."/>
            <person name="Cui Y."/>
            <person name="Guo X."/>
            <person name="Zheng S."/>
            <person name="Wang B."/>
            <person name="Yu K."/>
            <person name="Liang Q."/>
            <person name="Yang W."/>
            <person name="Lou X."/>
            <person name="Chen J."/>
            <person name="Feng M."/>
            <person name="Jian J."/>
            <person name="Zhang X."/>
            <person name="Luo G."/>
            <person name="Jiang Y."/>
            <person name="Liu J."/>
            <person name="Wang Z."/>
            <person name="Sha Y."/>
            <person name="Zhang B."/>
            <person name="Wu H."/>
            <person name="Tang D."/>
            <person name="Shen Q."/>
            <person name="Xue P."/>
            <person name="Zou S."/>
            <person name="Wang X."/>
            <person name="Liu X."/>
            <person name="Wang F."/>
            <person name="Yang Y."/>
            <person name="An X."/>
            <person name="Dong Z."/>
            <person name="Zhang K."/>
            <person name="Zhang X."/>
            <person name="Luo M.C."/>
            <person name="Dvorak J."/>
            <person name="Tong Y."/>
            <person name="Wang J."/>
            <person name="Yang H."/>
            <person name="Li Z."/>
            <person name="Wang D."/>
            <person name="Zhang A."/>
            <person name="Wang J."/>
        </authorList>
    </citation>
    <scope>NUCLEOTIDE SEQUENCE</scope>
    <source>
        <strain evidence="7">cv. G1812</strain>
    </source>
</reference>
<keyword evidence="2 4" id="KW-0863">Zinc-finger</keyword>
<evidence type="ECO:0000256" key="4">
    <source>
        <dbReference type="PROSITE-ProRule" id="PRU00325"/>
    </source>
</evidence>
<proteinExistence type="predicted"/>
<dbReference type="GO" id="GO:0008270">
    <property type="term" value="F:zinc ion binding"/>
    <property type="evidence" value="ECO:0007669"/>
    <property type="project" value="UniProtKB-KW"/>
</dbReference>
<dbReference type="AlphaFoldDB" id="A0A8R7RAC8"/>
<evidence type="ECO:0000313" key="7">
    <source>
        <dbReference type="Proteomes" id="UP000015106"/>
    </source>
</evidence>
<dbReference type="SMART" id="SM00575">
    <property type="entry name" value="ZnF_PMZ"/>
    <property type="match status" value="1"/>
</dbReference>
<dbReference type="InterPro" id="IPR006564">
    <property type="entry name" value="Znf_PMZ"/>
</dbReference>
<organism evidence="6 7">
    <name type="scientific">Triticum urartu</name>
    <name type="common">Red wild einkorn</name>
    <name type="synonym">Crithodium urartu</name>
    <dbReference type="NCBI Taxonomy" id="4572"/>
    <lineage>
        <taxon>Eukaryota</taxon>
        <taxon>Viridiplantae</taxon>
        <taxon>Streptophyta</taxon>
        <taxon>Embryophyta</taxon>
        <taxon>Tracheophyta</taxon>
        <taxon>Spermatophyta</taxon>
        <taxon>Magnoliopsida</taxon>
        <taxon>Liliopsida</taxon>
        <taxon>Poales</taxon>
        <taxon>Poaceae</taxon>
        <taxon>BOP clade</taxon>
        <taxon>Pooideae</taxon>
        <taxon>Triticodae</taxon>
        <taxon>Triticeae</taxon>
        <taxon>Triticinae</taxon>
        <taxon>Triticum</taxon>
    </lineage>
</organism>
<dbReference type="OrthoDB" id="681484at2759"/>
<keyword evidence="3" id="KW-0862">Zinc</keyword>
<accession>A0A8R7RAC8</accession>
<sequence>MTSTQRIESSNHLLKGYVSPGSPMHLFLRKYEKLQFDRESEESFQEKRTTLSGVPLRLNIPIERHASKIYTRSMFEQFSEALYKSFAHQVDVIEHRKVYKVTHLDAAAREKWSKIVFIVNVDDEARFFDCECGTFEHSGMVCCHSLKVMIEFRLAKIPDKHVVKRWTRDARDILLDHLVRYQKDRGSPASDTFRHSQMWIRALECVRLSDINVKCYDVFMAMMKEVYATLLPLSHDKDGMGLEERDGVAKMASGTACSDTVEHVKALVEDWRSIILFRHCSC</sequence>
<dbReference type="PANTHER" id="PTHR47482:SF5">
    <property type="entry name" value="FAR1 DOMAIN-CONTAINING PROTEIN"/>
    <property type="match status" value="1"/>
</dbReference>
<evidence type="ECO:0000259" key="5">
    <source>
        <dbReference type="PROSITE" id="PS50966"/>
    </source>
</evidence>
<dbReference type="Proteomes" id="UP000015106">
    <property type="component" value="Chromosome 7"/>
</dbReference>
<evidence type="ECO:0000313" key="6">
    <source>
        <dbReference type="EnsemblPlants" id="TuG1812G0700005694.01.T01"/>
    </source>
</evidence>
<dbReference type="RefSeq" id="XP_048546160.1">
    <property type="nucleotide sequence ID" value="XM_048690203.1"/>
</dbReference>